<gene>
    <name evidence="4" type="ORF">SAY86_014361</name>
</gene>
<feature type="region of interest" description="Disordered" evidence="2">
    <location>
        <begin position="243"/>
        <end position="268"/>
    </location>
</feature>
<dbReference type="InterPro" id="IPR004883">
    <property type="entry name" value="LOB"/>
</dbReference>
<evidence type="ECO:0000313" key="5">
    <source>
        <dbReference type="Proteomes" id="UP001346149"/>
    </source>
</evidence>
<evidence type="ECO:0000256" key="1">
    <source>
        <dbReference type="ARBA" id="ARBA00005474"/>
    </source>
</evidence>
<dbReference type="Pfam" id="PF03195">
    <property type="entry name" value="LOB"/>
    <property type="match status" value="1"/>
</dbReference>
<proteinExistence type="inferred from homology"/>
<comment type="similarity">
    <text evidence="1">Belongs to the LOB domain-containing protein family.</text>
</comment>
<feature type="region of interest" description="Disordered" evidence="2">
    <location>
        <begin position="1"/>
        <end position="37"/>
    </location>
</feature>
<dbReference type="Proteomes" id="UP001346149">
    <property type="component" value="Unassembled WGS sequence"/>
</dbReference>
<organism evidence="4 5">
    <name type="scientific">Trapa natans</name>
    <name type="common">Water chestnut</name>
    <dbReference type="NCBI Taxonomy" id="22666"/>
    <lineage>
        <taxon>Eukaryota</taxon>
        <taxon>Viridiplantae</taxon>
        <taxon>Streptophyta</taxon>
        <taxon>Embryophyta</taxon>
        <taxon>Tracheophyta</taxon>
        <taxon>Spermatophyta</taxon>
        <taxon>Magnoliopsida</taxon>
        <taxon>eudicotyledons</taxon>
        <taxon>Gunneridae</taxon>
        <taxon>Pentapetalae</taxon>
        <taxon>rosids</taxon>
        <taxon>malvids</taxon>
        <taxon>Myrtales</taxon>
        <taxon>Lythraceae</taxon>
        <taxon>Trapa</taxon>
    </lineage>
</organism>
<feature type="domain" description="LOB" evidence="3">
    <location>
        <begin position="42"/>
        <end position="143"/>
    </location>
</feature>
<name>A0AAN7KT81_TRANT</name>
<dbReference type="PROSITE" id="PS50891">
    <property type="entry name" value="LOB"/>
    <property type="match status" value="1"/>
</dbReference>
<dbReference type="PANTHER" id="PTHR31301:SF67">
    <property type="entry name" value="LOB DOMAIN-CONTAINING PROTEIN 22"/>
    <property type="match status" value="1"/>
</dbReference>
<keyword evidence="5" id="KW-1185">Reference proteome</keyword>
<accession>A0AAN7KT81</accession>
<evidence type="ECO:0000259" key="3">
    <source>
        <dbReference type="PROSITE" id="PS50891"/>
    </source>
</evidence>
<dbReference type="PANTHER" id="PTHR31301">
    <property type="entry name" value="LOB DOMAIN-CONTAINING PROTEIN 4-RELATED"/>
    <property type="match status" value="1"/>
</dbReference>
<evidence type="ECO:0000313" key="4">
    <source>
        <dbReference type="EMBL" id="KAK4772586.1"/>
    </source>
</evidence>
<feature type="region of interest" description="Disordered" evidence="2">
    <location>
        <begin position="370"/>
        <end position="393"/>
    </location>
</feature>
<dbReference type="EMBL" id="JAXQNO010000020">
    <property type="protein sequence ID" value="KAK4772586.1"/>
    <property type="molecule type" value="Genomic_DNA"/>
</dbReference>
<sequence length="393" mass="43868">MHPRRKRPRYLLPPTPSTMPNPLINNHHHSSTLTNSSTGQTQACAACKFQRRKCAPDCILAPYFPHDRTRQFQNAHRLFGVSNITKIIKNLGPIEKDEAMRTIIYQSDARAYDPVGGCYGIIRDLQRQIDLCQAELDLVFRQLDFFRQQEAAAALACDLMSPAAPIPSSAALGSDLICPAAPTPSSAEDPFVQAFANPHVVSNSNHDQDDDDGFAKEFNVNLNSRCGDVAWAMHDCATPTSNDNNGVNTTAMSHPHNPRQQQQQQQHQHMIHQQVGDGTDVVDHDNSCSTRGQVGFNIPDQCADAIKPLILDHLLPDDISTGDDHRHRDLGFPSENAMDKCNQSILEFDQHEIPEIKEGDEDLISDQRREMTHAHHDHHDMKDAATFFSLTNP</sequence>
<reference evidence="4 5" key="1">
    <citation type="journal article" date="2023" name="Hortic Res">
        <title>Pangenome of water caltrop reveals structural variations and asymmetric subgenome divergence after allopolyploidization.</title>
        <authorList>
            <person name="Zhang X."/>
            <person name="Chen Y."/>
            <person name="Wang L."/>
            <person name="Yuan Y."/>
            <person name="Fang M."/>
            <person name="Shi L."/>
            <person name="Lu R."/>
            <person name="Comes H.P."/>
            <person name="Ma Y."/>
            <person name="Chen Y."/>
            <person name="Huang G."/>
            <person name="Zhou Y."/>
            <person name="Zheng Z."/>
            <person name="Qiu Y."/>
        </authorList>
    </citation>
    <scope>NUCLEOTIDE SEQUENCE [LARGE SCALE GENOMIC DNA]</scope>
    <source>
        <strain evidence="4">F231</strain>
    </source>
</reference>
<dbReference type="AlphaFoldDB" id="A0AAN7KT81"/>
<comment type="caution">
    <text evidence="4">The sequence shown here is derived from an EMBL/GenBank/DDBJ whole genome shotgun (WGS) entry which is preliminary data.</text>
</comment>
<feature type="compositionally biased region" description="Polar residues" evidence="2">
    <location>
        <begin position="243"/>
        <end position="252"/>
    </location>
</feature>
<evidence type="ECO:0000256" key="2">
    <source>
        <dbReference type="SAM" id="MobiDB-lite"/>
    </source>
</evidence>
<feature type="compositionally biased region" description="Basic and acidic residues" evidence="2">
    <location>
        <begin position="370"/>
        <end position="383"/>
    </location>
</feature>
<protein>
    <recommendedName>
        <fullName evidence="3">LOB domain-containing protein</fullName>
    </recommendedName>
</protein>